<keyword evidence="3" id="KW-0732">Signal</keyword>
<accession>A0A399IU74</accession>
<feature type="chain" id="PRO_5017282005" evidence="3">
    <location>
        <begin position="27"/>
        <end position="563"/>
    </location>
</feature>
<dbReference type="SUPFAM" id="SSF69360">
    <property type="entry name" value="Cell wall binding repeat"/>
    <property type="match status" value="1"/>
</dbReference>
<dbReference type="Gene3D" id="2.10.270.10">
    <property type="entry name" value="Cholin Binding"/>
    <property type="match status" value="1"/>
</dbReference>
<evidence type="ECO:0000313" key="4">
    <source>
        <dbReference type="EMBL" id="RII36665.1"/>
    </source>
</evidence>
<feature type="repeat" description="Cell wall-binding" evidence="2">
    <location>
        <begin position="505"/>
        <end position="524"/>
    </location>
</feature>
<gene>
    <name evidence="4" type="ORF">D2A34_04575</name>
</gene>
<evidence type="ECO:0000256" key="3">
    <source>
        <dbReference type="SAM" id="SignalP"/>
    </source>
</evidence>
<sequence>MFKRANKITALLVAAASIMSVVPAMASERLGTKDGTIENAIAFKDGKYIYEGYKSDDEDKSIYYNNGSKDKQLEDIEDSDIQGIYGDKYAFLNDNGDEYLVDLSSGSVSDDETPTDKQENLETKLESKLKKTDRYDTGTTIAANTIGGAKFAGQWYEYAATGMTGDAVADGDLVGGKLFGYSDEAGNYIDATRVANIYTYSYAKKKVVKVENFNDKNDDAGLKVTLNNQPEVLTQDKDYIYSLVDVTVTTDASAAGVGGTHTEKYLQKISKAQGDKKDGAYIPKSVDSYMLDNKTLYDNGDASDAYKAMLTADDGYAVADNIYRVVDGVLYVTRVKGDKVKIFKIKMTKIKENAVDADIKAAAGKLDGYVLKKDGDTDQDLPNASAVSIDVDGNTWAINEGKIYKFTGTDKKEVYTCDRSLDRLSVYDEKSLIAWEDGEDVYTTVGEGKAVTETEAPAATPAKVGWDKLADGTWNFYDATGAKVVNNWANVGGVWYFLKADGAMATGWLNQNGTWYYLNASGAMATGWLNDNGTWYYLNASGAMLANTTVDGYVLGASGAWVK</sequence>
<evidence type="ECO:0000313" key="5">
    <source>
        <dbReference type="Proteomes" id="UP000265930"/>
    </source>
</evidence>
<reference evidence="4 5" key="1">
    <citation type="submission" date="2018-08" db="EMBL/GenBank/DDBJ databases">
        <title>Genome of Clostridium chromiireducens C1, DSM12136.</title>
        <authorList>
            <person name="Xing M."/>
            <person name="Wei Y."/>
            <person name="Ang E.L."/>
            <person name="Zhao H."/>
            <person name="Zhang Y."/>
        </authorList>
    </citation>
    <scope>NUCLEOTIDE SEQUENCE [LARGE SCALE GENOMIC DNA]</scope>
    <source>
        <strain evidence="4 5">C1</strain>
    </source>
</reference>
<protein>
    <submittedName>
        <fullName evidence="4">N-acetylmuramoyl-L-alanine amidase family protein</fullName>
    </submittedName>
</protein>
<dbReference type="InterPro" id="IPR018337">
    <property type="entry name" value="Cell_wall/Cho-bd_repeat"/>
</dbReference>
<dbReference type="EMBL" id="QXDJ01000001">
    <property type="protein sequence ID" value="RII36665.1"/>
    <property type="molecule type" value="Genomic_DNA"/>
</dbReference>
<comment type="caution">
    <text evidence="4">The sequence shown here is derived from an EMBL/GenBank/DDBJ whole genome shotgun (WGS) entry which is preliminary data.</text>
</comment>
<evidence type="ECO:0000256" key="2">
    <source>
        <dbReference type="PROSITE-ProRule" id="PRU00591"/>
    </source>
</evidence>
<feature type="repeat" description="Cell wall-binding" evidence="2">
    <location>
        <begin position="525"/>
        <end position="544"/>
    </location>
</feature>
<dbReference type="PROSITE" id="PS51170">
    <property type="entry name" value="CW"/>
    <property type="match status" value="2"/>
</dbReference>
<keyword evidence="1" id="KW-0677">Repeat</keyword>
<dbReference type="Pfam" id="PF19127">
    <property type="entry name" value="Choline_bind_3"/>
    <property type="match status" value="1"/>
</dbReference>
<dbReference type="Pfam" id="PF01473">
    <property type="entry name" value="Choline_bind_1"/>
    <property type="match status" value="1"/>
</dbReference>
<feature type="signal peptide" evidence="3">
    <location>
        <begin position="1"/>
        <end position="26"/>
    </location>
</feature>
<organism evidence="4 5">
    <name type="scientific">Clostridium chromiireducens</name>
    <dbReference type="NCBI Taxonomy" id="225345"/>
    <lineage>
        <taxon>Bacteria</taxon>
        <taxon>Bacillati</taxon>
        <taxon>Bacillota</taxon>
        <taxon>Clostridia</taxon>
        <taxon>Eubacteriales</taxon>
        <taxon>Clostridiaceae</taxon>
        <taxon>Clostridium</taxon>
    </lineage>
</organism>
<proteinExistence type="predicted"/>
<dbReference type="RefSeq" id="WP_119365877.1">
    <property type="nucleotide sequence ID" value="NZ_JBLZIA010000005.1"/>
</dbReference>
<dbReference type="AlphaFoldDB" id="A0A399IU74"/>
<dbReference type="Proteomes" id="UP000265930">
    <property type="component" value="Unassembled WGS sequence"/>
</dbReference>
<name>A0A399IU74_9CLOT</name>
<evidence type="ECO:0000256" key="1">
    <source>
        <dbReference type="ARBA" id="ARBA00022737"/>
    </source>
</evidence>